<proteinExistence type="inferred from homology"/>
<dbReference type="Gene3D" id="3.30.1370.60">
    <property type="entry name" value="Hypothetical oxidoreductase yiak, domain 2"/>
    <property type="match status" value="1"/>
</dbReference>
<dbReference type="InterPro" id="IPR043144">
    <property type="entry name" value="Mal/L-sulf/L-lact_DH-like_ah"/>
</dbReference>
<dbReference type="Pfam" id="PF02615">
    <property type="entry name" value="Ldh_2"/>
    <property type="match status" value="1"/>
</dbReference>
<accession>B8BZR1</accession>
<dbReference type="InterPro" id="IPR043143">
    <property type="entry name" value="Mal/L-sulf/L-lact_DH-like_NADP"/>
</dbReference>
<sequence length="364" mass="39402">MKAFMKEVFLSYGVTPERAEVCSDVLIESDKRGIDSHGLGRLKPIYCDRMDDGILFPDKPIDIISESDTTALVDGNLGLGLYIGPHCMQMAIDKAKKHGVGFVAVRNSTHYGIAGYYATMATQQGCIGLTGTNARPSIAPTFGVEPMMGTNPLTFGIPSSDDFPFVIDCATSVNQRGKIEKYAREGVDTPRGAVIDDQGIERTDTDGILRDMVLGKCALTPVGGAGDKMGGYKGYGWATTVELLCTALQSGPWGEDICGVDRATGKPKPMPLGHFFLAIDIEKICPVDTFKKNSGEFLQALRDSKKAPNGPGRIWTAGEIENDARVERTAQGGMKVPIPLQKNMKALRDTRPGLKEKYVKLLFE</sequence>
<comment type="similarity">
    <text evidence="1">Belongs to the LDH2/MDH2 oxidoreductase family.</text>
</comment>
<dbReference type="InterPro" id="IPR036111">
    <property type="entry name" value="Mal/L-sulfo/L-lacto_DH-like_sf"/>
</dbReference>
<dbReference type="PaxDb" id="35128-Thaps25953"/>
<gene>
    <name evidence="3" type="primary">MDH2</name>
    <name evidence="3" type="ORF">THAPSDRAFT_25953</name>
</gene>
<reference evidence="3 4" key="2">
    <citation type="journal article" date="2008" name="Nature">
        <title>The Phaeodactylum genome reveals the evolutionary history of diatom genomes.</title>
        <authorList>
            <person name="Bowler C."/>
            <person name="Allen A.E."/>
            <person name="Badger J.H."/>
            <person name="Grimwood J."/>
            <person name="Jabbari K."/>
            <person name="Kuo A."/>
            <person name="Maheswari U."/>
            <person name="Martens C."/>
            <person name="Maumus F."/>
            <person name="Otillar R.P."/>
            <person name="Rayko E."/>
            <person name="Salamov A."/>
            <person name="Vandepoele K."/>
            <person name="Beszteri B."/>
            <person name="Gruber A."/>
            <person name="Heijde M."/>
            <person name="Katinka M."/>
            <person name="Mock T."/>
            <person name="Valentin K."/>
            <person name="Verret F."/>
            <person name="Berges J.A."/>
            <person name="Brownlee C."/>
            <person name="Cadoret J.P."/>
            <person name="Chiovitti A."/>
            <person name="Choi C.J."/>
            <person name="Coesel S."/>
            <person name="De Martino A."/>
            <person name="Detter J.C."/>
            <person name="Durkin C."/>
            <person name="Falciatore A."/>
            <person name="Fournet J."/>
            <person name="Haruta M."/>
            <person name="Huysman M.J."/>
            <person name="Jenkins B.D."/>
            <person name="Jiroutova K."/>
            <person name="Jorgensen R.E."/>
            <person name="Joubert Y."/>
            <person name="Kaplan A."/>
            <person name="Kroger N."/>
            <person name="Kroth P.G."/>
            <person name="La Roche J."/>
            <person name="Lindquist E."/>
            <person name="Lommer M."/>
            <person name="Martin-Jezequel V."/>
            <person name="Lopez P.J."/>
            <person name="Lucas S."/>
            <person name="Mangogna M."/>
            <person name="McGinnis K."/>
            <person name="Medlin L.K."/>
            <person name="Montsant A."/>
            <person name="Oudot-Le Secq M.P."/>
            <person name="Napoli C."/>
            <person name="Obornik M."/>
            <person name="Parker M.S."/>
            <person name="Petit J.L."/>
            <person name="Porcel B.M."/>
            <person name="Poulsen N."/>
            <person name="Robison M."/>
            <person name="Rychlewski L."/>
            <person name="Rynearson T.A."/>
            <person name="Schmutz J."/>
            <person name="Shapiro H."/>
            <person name="Siaut M."/>
            <person name="Stanley M."/>
            <person name="Sussman M.R."/>
            <person name="Taylor A.R."/>
            <person name="Vardi A."/>
            <person name="von Dassow P."/>
            <person name="Vyverman W."/>
            <person name="Willis A."/>
            <person name="Wyrwicz L.S."/>
            <person name="Rokhsar D.S."/>
            <person name="Weissenbach J."/>
            <person name="Armbrust E.V."/>
            <person name="Green B.R."/>
            <person name="Van de Peer Y."/>
            <person name="Grigoriev I.V."/>
        </authorList>
    </citation>
    <scope>NUCLEOTIDE SEQUENCE [LARGE SCALE GENOMIC DNA]</scope>
    <source>
        <strain evidence="3 4">CCMP1335</strain>
    </source>
</reference>
<evidence type="ECO:0000313" key="4">
    <source>
        <dbReference type="Proteomes" id="UP000001449"/>
    </source>
</evidence>
<dbReference type="KEGG" id="tps:THAPSDRAFT_25953"/>
<dbReference type="EC" id="1.1.1.37" evidence="3"/>
<keyword evidence="2 3" id="KW-0560">Oxidoreductase</keyword>
<dbReference type="InterPro" id="IPR003767">
    <property type="entry name" value="Malate/L-lactate_DH-like"/>
</dbReference>
<evidence type="ECO:0000256" key="2">
    <source>
        <dbReference type="ARBA" id="ARBA00023002"/>
    </source>
</evidence>
<dbReference type="AlphaFoldDB" id="B8BZR1"/>
<dbReference type="InParanoid" id="B8BZR1"/>
<evidence type="ECO:0000256" key="1">
    <source>
        <dbReference type="ARBA" id="ARBA00006056"/>
    </source>
</evidence>
<dbReference type="RefSeq" id="XP_002289391.1">
    <property type="nucleotide sequence ID" value="XM_002289355.1"/>
</dbReference>
<dbReference type="eggNOG" id="ENOG502QRW5">
    <property type="taxonomic scope" value="Eukaryota"/>
</dbReference>
<organism evidence="3 4">
    <name type="scientific">Thalassiosira pseudonana</name>
    <name type="common">Marine diatom</name>
    <name type="synonym">Cyclotella nana</name>
    <dbReference type="NCBI Taxonomy" id="35128"/>
    <lineage>
        <taxon>Eukaryota</taxon>
        <taxon>Sar</taxon>
        <taxon>Stramenopiles</taxon>
        <taxon>Ochrophyta</taxon>
        <taxon>Bacillariophyta</taxon>
        <taxon>Coscinodiscophyceae</taxon>
        <taxon>Thalassiosirophycidae</taxon>
        <taxon>Thalassiosirales</taxon>
        <taxon>Thalassiosiraceae</taxon>
        <taxon>Thalassiosira</taxon>
    </lineage>
</organism>
<evidence type="ECO:0000313" key="3">
    <source>
        <dbReference type="EMBL" id="EED92928.1"/>
    </source>
</evidence>
<reference evidence="3 4" key="1">
    <citation type="journal article" date="2004" name="Science">
        <title>The genome of the diatom Thalassiosira pseudonana: ecology, evolution, and metabolism.</title>
        <authorList>
            <person name="Armbrust E.V."/>
            <person name="Berges J.A."/>
            <person name="Bowler C."/>
            <person name="Green B.R."/>
            <person name="Martinez D."/>
            <person name="Putnam N.H."/>
            <person name="Zhou S."/>
            <person name="Allen A.E."/>
            <person name="Apt K.E."/>
            <person name="Bechner M."/>
            <person name="Brzezinski M.A."/>
            <person name="Chaal B.K."/>
            <person name="Chiovitti A."/>
            <person name="Davis A.K."/>
            <person name="Demarest M.S."/>
            <person name="Detter J.C."/>
            <person name="Glavina T."/>
            <person name="Goodstein D."/>
            <person name="Hadi M.Z."/>
            <person name="Hellsten U."/>
            <person name="Hildebrand M."/>
            <person name="Jenkins B.D."/>
            <person name="Jurka J."/>
            <person name="Kapitonov V.V."/>
            <person name="Kroger N."/>
            <person name="Lau W.W."/>
            <person name="Lane T.W."/>
            <person name="Larimer F.W."/>
            <person name="Lippmeier J.C."/>
            <person name="Lucas S."/>
            <person name="Medina M."/>
            <person name="Montsant A."/>
            <person name="Obornik M."/>
            <person name="Parker M.S."/>
            <person name="Palenik B."/>
            <person name="Pazour G.J."/>
            <person name="Richardson P.M."/>
            <person name="Rynearson T.A."/>
            <person name="Saito M.A."/>
            <person name="Schwartz D.C."/>
            <person name="Thamatrakoln K."/>
            <person name="Valentin K."/>
            <person name="Vardi A."/>
            <person name="Wilkerson F.P."/>
            <person name="Rokhsar D.S."/>
        </authorList>
    </citation>
    <scope>NUCLEOTIDE SEQUENCE [LARGE SCALE GENOMIC DNA]</scope>
    <source>
        <strain evidence="3 4">CCMP1335</strain>
    </source>
</reference>
<dbReference type="PANTHER" id="PTHR11091">
    <property type="entry name" value="OXIDOREDUCTASE-RELATED"/>
    <property type="match status" value="1"/>
</dbReference>
<dbReference type="Proteomes" id="UP000001449">
    <property type="component" value="Chromosome 4"/>
</dbReference>
<dbReference type="Gene3D" id="1.10.1530.10">
    <property type="match status" value="1"/>
</dbReference>
<dbReference type="STRING" id="35128.B8BZR1"/>
<dbReference type="GeneID" id="7446136"/>
<dbReference type="GO" id="GO:0030060">
    <property type="term" value="F:L-malate dehydrogenase (NAD+) activity"/>
    <property type="evidence" value="ECO:0007669"/>
    <property type="project" value="UniProtKB-EC"/>
</dbReference>
<dbReference type="HOGENOM" id="CLU_040452_3_0_1"/>
<dbReference type="SUPFAM" id="SSF89733">
    <property type="entry name" value="L-sulfolactate dehydrogenase-like"/>
    <property type="match status" value="1"/>
</dbReference>
<dbReference type="OMA" id="TNTEPAM"/>
<protein>
    <submittedName>
        <fullName evidence="3">Malate dehydrogenase</fullName>
        <ecNumber evidence="3">1.1.1.37</ecNumber>
    </submittedName>
</protein>
<dbReference type="PANTHER" id="PTHR11091:SF0">
    <property type="entry name" value="MALATE DEHYDROGENASE"/>
    <property type="match status" value="1"/>
</dbReference>
<dbReference type="EMBL" id="CM000641">
    <property type="protein sequence ID" value="EED92928.1"/>
    <property type="molecule type" value="Genomic_DNA"/>
</dbReference>
<keyword evidence="4" id="KW-1185">Reference proteome</keyword>
<name>B8BZR1_THAPS</name>